<sequence>MTDVLHSFFRWGAERVFLAVSQQWTRYSGATRVQEKVANPGECGLHNASDNALRFVKENFLADDSVRPVGRSVTVVSAEHSYTHLRVQRVQGAGSRSYTVLFLLTESGYLHKAVLLQGGAHVIEEVQVFEQPQPIKSLKLSTAKGMIYVGSSEGVVRVPTANCSFYWTCPQCVLARDPFCGWDPASRACVGASNSQASLGQDVDRGNVEEACNSVSFHHRARFSPNKLPAGELVSVSLNEVVRLQCPAASLLSQQLWERPNSRLTPDLYLLLGDGSLSFVATPATLGPYLCLSTENGYQQTVAIYHVKQGSGPVAQTPSSHSWPQNPPIPTTEAGARLRPSAGPEGTETEPTRTSRDAPRGGNVSLWAEGPKETELWDRGPLQAARGPCYLLKELVVVSVLLVLSLSLLITTLLYVFRQRCRSRTAPQTGPPSRDSDRRTPVQQEGLQGGQVLSKRNGQGGGFACNGALTGSNGHLPNTPI</sequence>
<evidence type="ECO:0000313" key="2">
    <source>
        <dbReference type="Proteomes" id="UP001057452"/>
    </source>
</evidence>
<dbReference type="EMBL" id="CM043795">
    <property type="protein sequence ID" value="KAI4818235.1"/>
    <property type="molecule type" value="Genomic_DNA"/>
</dbReference>
<evidence type="ECO:0000313" key="1">
    <source>
        <dbReference type="EMBL" id="KAI4818235.1"/>
    </source>
</evidence>
<name>A0ACB9WWE1_CHAAC</name>
<comment type="caution">
    <text evidence="1">The sequence shown here is derived from an EMBL/GenBank/DDBJ whole genome shotgun (WGS) entry which is preliminary data.</text>
</comment>
<protein>
    <submittedName>
        <fullName evidence="1">Uncharacterized protein</fullName>
    </submittedName>
</protein>
<accession>A0ACB9WWE1</accession>
<gene>
    <name evidence="1" type="ORF">KUCAC02_011586</name>
</gene>
<reference evidence="1" key="1">
    <citation type="submission" date="2022-05" db="EMBL/GenBank/DDBJ databases">
        <title>Chromosome-level genome of Chaenocephalus aceratus.</title>
        <authorList>
            <person name="Park H."/>
        </authorList>
    </citation>
    <scope>NUCLEOTIDE SEQUENCE</scope>
    <source>
        <strain evidence="1">KU_202001</strain>
    </source>
</reference>
<keyword evidence="2" id="KW-1185">Reference proteome</keyword>
<proteinExistence type="predicted"/>
<organism evidence="1 2">
    <name type="scientific">Chaenocephalus aceratus</name>
    <name type="common">Blackfin icefish</name>
    <name type="synonym">Chaenichthys aceratus</name>
    <dbReference type="NCBI Taxonomy" id="36190"/>
    <lineage>
        <taxon>Eukaryota</taxon>
        <taxon>Metazoa</taxon>
        <taxon>Chordata</taxon>
        <taxon>Craniata</taxon>
        <taxon>Vertebrata</taxon>
        <taxon>Euteleostomi</taxon>
        <taxon>Actinopterygii</taxon>
        <taxon>Neopterygii</taxon>
        <taxon>Teleostei</taxon>
        <taxon>Neoteleostei</taxon>
        <taxon>Acanthomorphata</taxon>
        <taxon>Eupercaria</taxon>
        <taxon>Perciformes</taxon>
        <taxon>Notothenioidei</taxon>
        <taxon>Channichthyidae</taxon>
        <taxon>Chaenocephalus</taxon>
    </lineage>
</organism>
<dbReference type="Proteomes" id="UP001057452">
    <property type="component" value="Chromosome 11"/>
</dbReference>